<dbReference type="GO" id="GO:0005829">
    <property type="term" value="C:cytosol"/>
    <property type="evidence" value="ECO:0007669"/>
    <property type="project" value="UniProtKB-ARBA"/>
</dbReference>
<evidence type="ECO:0000256" key="11">
    <source>
        <dbReference type="SAM" id="MobiDB-lite"/>
    </source>
</evidence>
<keyword evidence="6" id="KW-0547">Nucleotide-binding</keyword>
<proteinExistence type="inferred from homology"/>
<evidence type="ECO:0000256" key="1">
    <source>
        <dbReference type="ARBA" id="ARBA00001946"/>
    </source>
</evidence>
<gene>
    <name evidence="13" type="ORF">ACOF00016_LOCUS4671</name>
</gene>
<evidence type="ECO:0000256" key="4">
    <source>
        <dbReference type="ARBA" id="ARBA00022723"/>
    </source>
</evidence>
<dbReference type="SMART" id="SM00849">
    <property type="entry name" value="Lactamase_B"/>
    <property type="match status" value="1"/>
</dbReference>
<comment type="similarity">
    <text evidence="9">Belongs to the metallo-beta-lactamase superfamily. cNMP phosphodiesterase family.</text>
</comment>
<sequence>MRTAFKRIFRRKTTKKKKGPGSREPTDNTTPDEAADSRPVSLFQPKQGRSDSNKASSSTVNSSFASTNSKAAGRQTEAKSSSVSSIIAPIREEFDQASETFSRKSPPTVTEKAKAEKELTAEIMQETIDDASNECLANGAINDEPASVANNYDSIPVLEQTKLPRGGVSVETQAVGRVQYGIPPETIKDSMKLGIPVPQVYIVPVDRFCRELGPALGVNLAEFEFPGYFNFFICKKKCMLVVDSDNAEENIRRVFSETLLGPAQFRREENPIPCEEEDFATDFPREAMPNFQKELEYFRIMPGGHELVCETLLSFCHFENRSDGHENLGVPPSGEDGEEIHDEERELLEMEEDEQNEIADEVKELAGAEALEKMEKKSKWTYSKARFMGDVATVWPFSATPEEIKNRSVPRVEIFKMPGGTEYIVHDIDVNNHIIGKARILGHVKVSEAMSVDGFGGHNFLDDVHKKTSEILAVPRGLPPPSFYPPSFGVTILGNSHGFDASGSVSGYVLWINGRGVMIDPPPYSSATLEREGIRPRMIVGIILTHCHADHDAGAFQKVLAGQPVVVITTPTIYKSFIRKYAALSALSPALLRHSHRYKPAIIGEPLRFQGASFHFVYSLHAIPCLGFRVEWRGRSMVFTGDHMNIPDKIQELQDKGVMTKARADDLRNLPLQDTDLLLHESGAPPIHTPLDVLLKLPKKVKDRLYVVHTSALPTDCELKVAPTGTKGTIRLDQTPQPQPNRRGSRFSRPGLHDLQEAQVAPAQADDSFKWHGHSEYENTTDLSDSSFHSPSSSLMSSFAHGLRSSGGSGGKESRNSLIPDGPEPPLVSLRPASSTDAWFILNLLSAVPFLSSLSYSYAMEVLETARVDAYAKNDIIVPASRRKSVLCVVWEGICSERKTQCGFERRTSNGSVDIASEESNGPPKVVWYAGDWTGPIALQPERKLSGESKTSSDHDIIALSKEGAKVITVEFSNLHSILKAGSPLYHRYLDRKLHQERVKMDASQSISERQSEATPTEQMFEEAIQNLNVLELLNCNSALRKLTAVQKRHLECLAEGPISYQPGDRLWRGGTPVDKAFLIVSGTASFVPKRRNAGSAAAALGKDNEKDRDKIGDPSVGDSMRADAAKAMKELGMKHGDDASMSSVESNEVKGPQKPPNITGQHIQYDKLFNKSGKGEDTVAVSELHDYAKLSRGLQKRADYLLSNDGSVASGLSGDDSDLDSMEFDNESQLDYTFTDETDPGSRSRRSSVVRRRSSRARFANKVLGRLYSRRAFTGGLVFSRGHFLGDVSKMVAGLLSNDASEVDDDYGHSYGFGDKSESHTDNVLETITELIINEQEGDHQVVHSSTLTAGKEGCVVLVFSKSALIPFMDEFPGLLLSLLGTQVVI</sequence>
<keyword evidence="4" id="KW-0479">Metal-binding</keyword>
<evidence type="ECO:0000256" key="7">
    <source>
        <dbReference type="ARBA" id="ARBA00022801"/>
    </source>
</evidence>
<feature type="compositionally biased region" description="Low complexity" evidence="11">
    <location>
        <begin position="53"/>
        <end position="69"/>
    </location>
</feature>
<feature type="region of interest" description="Disordered" evidence="11">
    <location>
        <begin position="1098"/>
        <end position="1121"/>
    </location>
</feature>
<dbReference type="GO" id="GO:0005634">
    <property type="term" value="C:nucleus"/>
    <property type="evidence" value="ECO:0007669"/>
    <property type="project" value="TreeGrafter"/>
</dbReference>
<accession>A0A7S3P1Z0</accession>
<evidence type="ECO:0000256" key="8">
    <source>
        <dbReference type="ARBA" id="ARBA00022842"/>
    </source>
</evidence>
<protein>
    <recommendedName>
        <fullName evidence="12">Metallo-beta-lactamase domain-containing protein</fullName>
    </recommendedName>
</protein>
<dbReference type="FunFam" id="3.60.15.10:FF:000029">
    <property type="entry name" value="Cyclic nucleotide-binding domain protein"/>
    <property type="match status" value="1"/>
</dbReference>
<keyword evidence="8" id="KW-0460">Magnesium</keyword>
<keyword evidence="5" id="KW-0677">Repeat</keyword>
<comment type="cofactor">
    <cofactor evidence="1">
        <name>Mg(2+)</name>
        <dbReference type="ChEBI" id="CHEBI:18420"/>
    </cofactor>
</comment>
<evidence type="ECO:0000259" key="12">
    <source>
        <dbReference type="SMART" id="SM00849"/>
    </source>
</evidence>
<evidence type="ECO:0000256" key="10">
    <source>
        <dbReference type="SAM" id="Coils"/>
    </source>
</evidence>
<dbReference type="GO" id="GO:0042781">
    <property type="term" value="F:3'-tRNA processing endoribonuclease activity"/>
    <property type="evidence" value="ECO:0007669"/>
    <property type="project" value="TreeGrafter"/>
</dbReference>
<feature type="region of interest" description="Disordered" evidence="11">
    <location>
        <begin position="1"/>
        <end position="84"/>
    </location>
</feature>
<dbReference type="Pfam" id="PF00753">
    <property type="entry name" value="Lactamase_B"/>
    <property type="match status" value="1"/>
</dbReference>
<keyword evidence="10" id="KW-0175">Coiled coil</keyword>
<dbReference type="InterPro" id="IPR036866">
    <property type="entry name" value="RibonucZ/Hydroxyglut_hydro"/>
</dbReference>
<feature type="region of interest" description="Disordered" evidence="11">
    <location>
        <begin position="726"/>
        <end position="749"/>
    </location>
</feature>
<feature type="region of interest" description="Disordered" evidence="11">
    <location>
        <begin position="799"/>
        <end position="825"/>
    </location>
</feature>
<evidence type="ECO:0000256" key="3">
    <source>
        <dbReference type="ARBA" id="ARBA00022490"/>
    </source>
</evidence>
<evidence type="ECO:0000256" key="9">
    <source>
        <dbReference type="ARBA" id="ARBA00061002"/>
    </source>
</evidence>
<dbReference type="EMBL" id="HBIM01005480">
    <property type="protein sequence ID" value="CAE0406844.1"/>
    <property type="molecule type" value="Transcribed_RNA"/>
</dbReference>
<reference evidence="13" key="1">
    <citation type="submission" date="2021-01" db="EMBL/GenBank/DDBJ databases">
        <authorList>
            <person name="Corre E."/>
            <person name="Pelletier E."/>
            <person name="Niang G."/>
            <person name="Scheremetjew M."/>
            <person name="Finn R."/>
            <person name="Kale V."/>
            <person name="Holt S."/>
            <person name="Cochrane G."/>
            <person name="Meng A."/>
            <person name="Brown T."/>
            <person name="Cohen L."/>
        </authorList>
    </citation>
    <scope>NUCLEOTIDE SEQUENCE</scope>
    <source>
        <strain evidence="13">CCMP127</strain>
    </source>
</reference>
<feature type="coiled-coil region" evidence="10">
    <location>
        <begin position="340"/>
        <end position="371"/>
    </location>
</feature>
<feature type="compositionally biased region" description="Basic and acidic residues" evidence="11">
    <location>
        <begin position="1103"/>
        <end position="1113"/>
    </location>
</feature>
<feature type="compositionally biased region" description="Polar residues" evidence="11">
    <location>
        <begin position="732"/>
        <end position="742"/>
    </location>
</feature>
<comment type="subcellular location">
    <subcellularLocation>
        <location evidence="2">Cytoplasm</location>
    </subcellularLocation>
</comment>
<evidence type="ECO:0000256" key="2">
    <source>
        <dbReference type="ARBA" id="ARBA00004496"/>
    </source>
</evidence>
<dbReference type="InterPro" id="IPR001279">
    <property type="entry name" value="Metallo-B-lactamas"/>
</dbReference>
<dbReference type="PANTHER" id="PTHR46018:SF2">
    <property type="entry name" value="ZINC PHOSPHODIESTERASE ELAC PROTEIN 1"/>
    <property type="match status" value="1"/>
</dbReference>
<evidence type="ECO:0000313" key="13">
    <source>
        <dbReference type="EMBL" id="CAE0406844.1"/>
    </source>
</evidence>
<dbReference type="Gene3D" id="3.60.15.10">
    <property type="entry name" value="Ribonuclease Z/Hydroxyacylglutathione hydrolase-like"/>
    <property type="match status" value="1"/>
</dbReference>
<feature type="region of interest" description="Disordered" evidence="11">
    <location>
        <begin position="1231"/>
        <end position="1252"/>
    </location>
</feature>
<feature type="compositionally biased region" description="Basic residues" evidence="11">
    <location>
        <begin position="1"/>
        <end position="20"/>
    </location>
</feature>
<organism evidence="13">
    <name type="scientific">Amphora coffeiformis</name>
    <dbReference type="NCBI Taxonomy" id="265554"/>
    <lineage>
        <taxon>Eukaryota</taxon>
        <taxon>Sar</taxon>
        <taxon>Stramenopiles</taxon>
        <taxon>Ochrophyta</taxon>
        <taxon>Bacillariophyta</taxon>
        <taxon>Bacillariophyceae</taxon>
        <taxon>Bacillariophycidae</taxon>
        <taxon>Thalassiophysales</taxon>
        <taxon>Catenulaceae</taxon>
        <taxon>Amphora</taxon>
    </lineage>
</organism>
<name>A0A7S3P1Z0_9STRA</name>
<dbReference type="GO" id="GO:0046872">
    <property type="term" value="F:metal ion binding"/>
    <property type="evidence" value="ECO:0007669"/>
    <property type="project" value="UniProtKB-KW"/>
</dbReference>
<keyword evidence="3" id="KW-0963">Cytoplasm</keyword>
<feature type="compositionally biased region" description="Acidic residues" evidence="11">
    <location>
        <begin position="1231"/>
        <end position="1240"/>
    </location>
</feature>
<dbReference type="SUPFAM" id="SSF56281">
    <property type="entry name" value="Metallo-hydrolase/oxidoreductase"/>
    <property type="match status" value="1"/>
</dbReference>
<evidence type="ECO:0000256" key="5">
    <source>
        <dbReference type="ARBA" id="ARBA00022737"/>
    </source>
</evidence>
<feature type="region of interest" description="Disordered" evidence="11">
    <location>
        <begin position="1137"/>
        <end position="1161"/>
    </location>
</feature>
<evidence type="ECO:0000256" key="6">
    <source>
        <dbReference type="ARBA" id="ARBA00022741"/>
    </source>
</evidence>
<keyword evidence="7" id="KW-0378">Hydrolase</keyword>
<dbReference type="PANTHER" id="PTHR46018">
    <property type="entry name" value="ZINC PHOSPHODIESTERASE ELAC PROTEIN 1"/>
    <property type="match status" value="1"/>
</dbReference>
<dbReference type="GO" id="GO:0000166">
    <property type="term" value="F:nucleotide binding"/>
    <property type="evidence" value="ECO:0007669"/>
    <property type="project" value="UniProtKB-KW"/>
</dbReference>
<feature type="domain" description="Metallo-beta-lactamase" evidence="12">
    <location>
        <begin position="504"/>
        <end position="682"/>
    </location>
</feature>